<dbReference type="GO" id="GO:0016692">
    <property type="term" value="F:NADH peroxidase activity"/>
    <property type="evidence" value="ECO:0007669"/>
    <property type="project" value="UniProtKB-EC"/>
</dbReference>
<dbReference type="PANTHER" id="PTHR33746">
    <property type="entry name" value="RUBRERYTHRIN"/>
    <property type="match status" value="1"/>
</dbReference>
<dbReference type="GO" id="GO:0005506">
    <property type="term" value="F:iron ion binding"/>
    <property type="evidence" value="ECO:0007669"/>
    <property type="project" value="InterPro"/>
</dbReference>
<dbReference type="EMBL" id="CP096983">
    <property type="protein sequence ID" value="URZ13100.1"/>
    <property type="molecule type" value="Genomic_DNA"/>
</dbReference>
<keyword evidence="2" id="KW-0813">Transport</keyword>
<proteinExistence type="predicted"/>
<gene>
    <name evidence="4" type="primary">rbr2</name>
    <name evidence="4" type="ORF">CROST_038500</name>
</gene>
<sequence>MGVSNAMTADFLRSAYGGESQAHMRYLIWGEEAEKNNFPNIGKLFRAIAYAEYVHAQNHFNILKDNLYDTSVVAGAVFGSTNIIDNLQGAINGELHEIKQMYPVYLETAKFQKEKNAEKSFHYALEAEKVHAKLFQDAQNSAKENKDISITSVYVCPVCGFTTLDDNVAQCPICGVKKDNFKKF</sequence>
<dbReference type="EC" id="1.11.1.1" evidence="4"/>
<comment type="cofactor">
    <cofactor evidence="1">
        <name>Fe(3+)</name>
        <dbReference type="ChEBI" id="CHEBI:29034"/>
    </cofactor>
</comment>
<dbReference type="InterPro" id="IPR024934">
    <property type="entry name" value="Rubredoxin-like_dom"/>
</dbReference>
<keyword evidence="3" id="KW-0249">Electron transport</keyword>
<evidence type="ECO:0000313" key="5">
    <source>
        <dbReference type="Proteomes" id="UP000190951"/>
    </source>
</evidence>
<dbReference type="Gene3D" id="1.20.1260.10">
    <property type="match status" value="1"/>
</dbReference>
<accession>A0A1S8L7V1</accession>
<dbReference type="STRING" id="84029.CROST_18280"/>
<dbReference type="RefSeq" id="WP_077832175.1">
    <property type="nucleotide sequence ID" value="NZ_CP096983.1"/>
</dbReference>
<dbReference type="PANTHER" id="PTHR33746:SF4">
    <property type="entry name" value="RUBRERYTHRIN"/>
    <property type="match status" value="1"/>
</dbReference>
<keyword evidence="4" id="KW-0575">Peroxidase</keyword>
<keyword evidence="4" id="KW-0560">Oxidoreductase</keyword>
<dbReference type="Pfam" id="PF21349">
    <property type="entry name" value="RUBY_RBDX"/>
    <property type="match status" value="1"/>
</dbReference>
<evidence type="ECO:0000256" key="1">
    <source>
        <dbReference type="ARBA" id="ARBA00001965"/>
    </source>
</evidence>
<evidence type="ECO:0000256" key="2">
    <source>
        <dbReference type="ARBA" id="ARBA00022448"/>
    </source>
</evidence>
<protein>
    <submittedName>
        <fullName evidence="4">Rubrerythrin-2</fullName>
        <ecNumber evidence="4">1.11.1.1</ecNumber>
    </submittedName>
</protein>
<dbReference type="InterPro" id="IPR052753">
    <property type="entry name" value="Rbr2/Nigerythrin"/>
</dbReference>
<dbReference type="PROSITE" id="PS50903">
    <property type="entry name" value="RUBREDOXIN_LIKE"/>
    <property type="match status" value="1"/>
</dbReference>
<dbReference type="InterPro" id="IPR012347">
    <property type="entry name" value="Ferritin-like"/>
</dbReference>
<name>A0A1S8L7V1_9CLOT</name>
<dbReference type="Proteomes" id="UP000190951">
    <property type="component" value="Chromosome"/>
</dbReference>
<dbReference type="Pfam" id="PF02915">
    <property type="entry name" value="Rubrerythrin"/>
    <property type="match status" value="1"/>
</dbReference>
<dbReference type="InterPro" id="IPR009078">
    <property type="entry name" value="Ferritin-like_SF"/>
</dbReference>
<dbReference type="InterPro" id="IPR009040">
    <property type="entry name" value="Ferritin-like_diiron"/>
</dbReference>
<keyword evidence="5" id="KW-1185">Reference proteome</keyword>
<dbReference type="InterPro" id="IPR003251">
    <property type="entry name" value="Rr_diiron-bd_dom"/>
</dbReference>
<dbReference type="SUPFAM" id="SSF47240">
    <property type="entry name" value="Ferritin-like"/>
    <property type="match status" value="1"/>
</dbReference>
<reference evidence="4 5" key="1">
    <citation type="submission" date="2022-04" db="EMBL/GenBank/DDBJ databases">
        <title>Genome sequence of C. roseum typestrain.</title>
        <authorList>
            <person name="Poehlein A."/>
            <person name="Schoch T."/>
            <person name="Duerre P."/>
            <person name="Daniel R."/>
        </authorList>
    </citation>
    <scope>NUCLEOTIDE SEQUENCE [LARGE SCALE GENOMIC DNA]</scope>
    <source>
        <strain evidence="4 5">DSM 7320</strain>
    </source>
</reference>
<dbReference type="AlphaFoldDB" id="A0A1S8L7V1"/>
<dbReference type="KEGG" id="crw:CROST_038500"/>
<evidence type="ECO:0000256" key="3">
    <source>
        <dbReference type="ARBA" id="ARBA00022982"/>
    </source>
</evidence>
<dbReference type="PROSITE" id="PS50905">
    <property type="entry name" value="FERRITIN_LIKE"/>
    <property type="match status" value="1"/>
</dbReference>
<evidence type="ECO:0000313" key="4">
    <source>
        <dbReference type="EMBL" id="URZ13100.1"/>
    </source>
</evidence>
<dbReference type="CDD" id="cd01041">
    <property type="entry name" value="Rubrerythrin"/>
    <property type="match status" value="1"/>
</dbReference>
<dbReference type="Gene3D" id="2.20.28.10">
    <property type="match status" value="1"/>
</dbReference>
<dbReference type="SUPFAM" id="SSF57802">
    <property type="entry name" value="Rubredoxin-like"/>
    <property type="match status" value="1"/>
</dbReference>
<dbReference type="InterPro" id="IPR048574">
    <property type="entry name" value="RUBY_RBDX"/>
</dbReference>
<organism evidence="4 5">
    <name type="scientific">Clostridium felsineum</name>
    <dbReference type="NCBI Taxonomy" id="36839"/>
    <lineage>
        <taxon>Bacteria</taxon>
        <taxon>Bacillati</taxon>
        <taxon>Bacillota</taxon>
        <taxon>Clostridia</taxon>
        <taxon>Eubacteriales</taxon>
        <taxon>Clostridiaceae</taxon>
        <taxon>Clostridium</taxon>
    </lineage>
</organism>